<dbReference type="AlphaFoldDB" id="A0A4Y2N4F0"/>
<name>A0A4Y2N4F0_ARAVE</name>
<organism evidence="1 2">
    <name type="scientific">Araneus ventricosus</name>
    <name type="common">Orbweaver spider</name>
    <name type="synonym">Epeira ventricosa</name>
    <dbReference type="NCBI Taxonomy" id="182803"/>
    <lineage>
        <taxon>Eukaryota</taxon>
        <taxon>Metazoa</taxon>
        <taxon>Ecdysozoa</taxon>
        <taxon>Arthropoda</taxon>
        <taxon>Chelicerata</taxon>
        <taxon>Arachnida</taxon>
        <taxon>Araneae</taxon>
        <taxon>Araneomorphae</taxon>
        <taxon>Entelegynae</taxon>
        <taxon>Araneoidea</taxon>
        <taxon>Araneidae</taxon>
        <taxon>Araneus</taxon>
    </lineage>
</organism>
<gene>
    <name evidence="1" type="ORF">AVEN_83413_1</name>
</gene>
<feature type="non-terminal residue" evidence="1">
    <location>
        <position position="57"/>
    </location>
</feature>
<reference evidence="1 2" key="1">
    <citation type="journal article" date="2019" name="Sci. Rep.">
        <title>Orb-weaving spider Araneus ventricosus genome elucidates the spidroin gene catalogue.</title>
        <authorList>
            <person name="Kono N."/>
            <person name="Nakamura H."/>
            <person name="Ohtoshi R."/>
            <person name="Moran D.A.P."/>
            <person name="Shinohara A."/>
            <person name="Yoshida Y."/>
            <person name="Fujiwara M."/>
            <person name="Mori M."/>
            <person name="Tomita M."/>
            <person name="Arakawa K."/>
        </authorList>
    </citation>
    <scope>NUCLEOTIDE SEQUENCE [LARGE SCALE GENOMIC DNA]</scope>
</reference>
<accession>A0A4Y2N4F0</accession>
<dbReference type="Proteomes" id="UP000499080">
    <property type="component" value="Unassembled WGS sequence"/>
</dbReference>
<evidence type="ECO:0000313" key="1">
    <source>
        <dbReference type="EMBL" id="GBN33484.1"/>
    </source>
</evidence>
<proteinExistence type="predicted"/>
<evidence type="ECO:0000313" key="2">
    <source>
        <dbReference type="Proteomes" id="UP000499080"/>
    </source>
</evidence>
<sequence length="57" mass="6264">MDLLNRTGIQMNTNHCLTEHVSALQTAPDLNLVVATVQDSYMIAGRPVDMGCIFRGM</sequence>
<dbReference type="EMBL" id="BGPR01008387">
    <property type="protein sequence ID" value="GBN33484.1"/>
    <property type="molecule type" value="Genomic_DNA"/>
</dbReference>
<keyword evidence="2" id="KW-1185">Reference proteome</keyword>
<protein>
    <submittedName>
        <fullName evidence="1">Uncharacterized protein</fullName>
    </submittedName>
</protein>
<comment type="caution">
    <text evidence="1">The sequence shown here is derived from an EMBL/GenBank/DDBJ whole genome shotgun (WGS) entry which is preliminary data.</text>
</comment>